<evidence type="ECO:0000313" key="2">
    <source>
        <dbReference type="EMBL" id="MEQ1408725.1"/>
    </source>
</evidence>
<feature type="transmembrane region" description="Helical" evidence="1">
    <location>
        <begin position="170"/>
        <end position="190"/>
    </location>
</feature>
<keyword evidence="1" id="KW-0472">Membrane</keyword>
<feature type="transmembrane region" description="Helical" evidence="1">
    <location>
        <begin position="62"/>
        <end position="86"/>
    </location>
</feature>
<dbReference type="RefSeq" id="WP_348864650.1">
    <property type="nucleotide sequence ID" value="NZ_JBEAAL010000029.1"/>
</dbReference>
<keyword evidence="1" id="KW-0812">Transmembrane</keyword>
<name>A0ABV0MC97_9HYPH</name>
<comment type="caution">
    <text evidence="2">The sequence shown here is derived from an EMBL/GenBank/DDBJ whole genome shotgun (WGS) entry which is preliminary data.</text>
</comment>
<evidence type="ECO:0000313" key="3">
    <source>
        <dbReference type="Proteomes" id="UP001496627"/>
    </source>
</evidence>
<accession>A0ABV0MC97</accession>
<sequence>MTPASIGLEETDDRGFPAALIWSGYALGFGLGGFFDGILLHQILQWHHLLSGIEEARQDIRVLILADGLFHALMYVIAAAGLWLLWRSRHAFASGGADRLLFANALMGFGAWHVLDSVLSHWILGIHRIRMDVENQLFWDLLWFAVFGLVPLALGMLMRRNSKGDGGRRIPKGPAALVIAVSIAGPLAALPAPNDGTVMIVFGPGTTAARAMQGLEASRGRLLWSDASDTVWAVDISGGGDAKQFYDHGALLIGNSILPAGCFIWTRV</sequence>
<protein>
    <submittedName>
        <fullName evidence="2">DUF2243 domain-containing protein</fullName>
    </submittedName>
</protein>
<proteinExistence type="predicted"/>
<reference evidence="2 3" key="1">
    <citation type="submission" date="2024-05" db="EMBL/GenBank/DDBJ databases">
        <title>Neorhizobium sp. Rsf11, a plant growth promoting and heavy metal resistant PAH-degrader.</title>
        <authorList>
            <person name="Golubev S.N."/>
            <person name="Muratova A.Y."/>
            <person name="Markelova M.I."/>
        </authorList>
    </citation>
    <scope>NUCLEOTIDE SEQUENCE [LARGE SCALE GENOMIC DNA]</scope>
    <source>
        <strain evidence="2 3">Rsf11</strain>
    </source>
</reference>
<gene>
    <name evidence="2" type="ORF">ABK249_27705</name>
</gene>
<feature type="transmembrane region" description="Helical" evidence="1">
    <location>
        <begin position="106"/>
        <end position="125"/>
    </location>
</feature>
<dbReference type="Proteomes" id="UP001496627">
    <property type="component" value="Unassembled WGS sequence"/>
</dbReference>
<feature type="transmembrane region" description="Helical" evidence="1">
    <location>
        <begin position="20"/>
        <end position="41"/>
    </location>
</feature>
<dbReference type="Pfam" id="PF10002">
    <property type="entry name" value="DUF2243"/>
    <property type="match status" value="1"/>
</dbReference>
<keyword evidence="1" id="KW-1133">Transmembrane helix</keyword>
<organism evidence="2 3">
    <name type="scientific">Neorhizobium phenanthreniclasticum</name>
    <dbReference type="NCBI Taxonomy" id="3157917"/>
    <lineage>
        <taxon>Bacteria</taxon>
        <taxon>Pseudomonadati</taxon>
        <taxon>Pseudomonadota</taxon>
        <taxon>Alphaproteobacteria</taxon>
        <taxon>Hyphomicrobiales</taxon>
        <taxon>Rhizobiaceae</taxon>
        <taxon>Rhizobium/Agrobacterium group</taxon>
        <taxon>Neorhizobium</taxon>
    </lineage>
</organism>
<dbReference type="EMBL" id="JBEAAL010000029">
    <property type="protein sequence ID" value="MEQ1408725.1"/>
    <property type="molecule type" value="Genomic_DNA"/>
</dbReference>
<evidence type="ECO:0000256" key="1">
    <source>
        <dbReference type="SAM" id="Phobius"/>
    </source>
</evidence>
<dbReference type="InterPro" id="IPR018719">
    <property type="entry name" value="DUF2243_membrane"/>
</dbReference>
<feature type="transmembrane region" description="Helical" evidence="1">
    <location>
        <begin position="137"/>
        <end position="158"/>
    </location>
</feature>
<keyword evidence="3" id="KW-1185">Reference proteome</keyword>